<dbReference type="AlphaFoldDB" id="A0A085N2Y8"/>
<organism evidence="1">
    <name type="scientific">Trichuris suis</name>
    <name type="common">pig whipworm</name>
    <dbReference type="NCBI Taxonomy" id="68888"/>
    <lineage>
        <taxon>Eukaryota</taxon>
        <taxon>Metazoa</taxon>
        <taxon>Ecdysozoa</taxon>
        <taxon>Nematoda</taxon>
        <taxon>Enoplea</taxon>
        <taxon>Dorylaimia</taxon>
        <taxon>Trichinellida</taxon>
        <taxon>Trichuridae</taxon>
        <taxon>Trichuris</taxon>
    </lineage>
</organism>
<dbReference type="EMBL" id="KL367565">
    <property type="protein sequence ID" value="KFD63834.1"/>
    <property type="molecule type" value="Genomic_DNA"/>
</dbReference>
<dbReference type="Proteomes" id="UP000030758">
    <property type="component" value="Unassembled WGS sequence"/>
</dbReference>
<protein>
    <submittedName>
        <fullName evidence="1">Uncharacterized protein</fullName>
    </submittedName>
</protein>
<sequence length="65" mass="7583">MLNCYGGFDRLRHVLSRVYCRWTPGAGGRIEFAVFLQGFGHNPDWSDLWMLEIFSGQNPESRNFE</sequence>
<evidence type="ECO:0000313" key="1">
    <source>
        <dbReference type="EMBL" id="KFD63834.1"/>
    </source>
</evidence>
<gene>
    <name evidence="1" type="ORF">M514_23982</name>
</gene>
<accession>A0A085N2Y8</accession>
<proteinExistence type="predicted"/>
<reference evidence="1" key="1">
    <citation type="journal article" date="2014" name="Nat. Genet.">
        <title>Genome and transcriptome of the porcine whipworm Trichuris suis.</title>
        <authorList>
            <person name="Jex A.R."/>
            <person name="Nejsum P."/>
            <person name="Schwarz E.M."/>
            <person name="Hu L."/>
            <person name="Young N.D."/>
            <person name="Hall R.S."/>
            <person name="Korhonen P.K."/>
            <person name="Liao S."/>
            <person name="Thamsborg S."/>
            <person name="Xia J."/>
            <person name="Xu P."/>
            <person name="Wang S."/>
            <person name="Scheerlinck J.P."/>
            <person name="Hofmann A."/>
            <person name="Sternberg P.W."/>
            <person name="Wang J."/>
            <person name="Gasser R.B."/>
        </authorList>
    </citation>
    <scope>NUCLEOTIDE SEQUENCE [LARGE SCALE GENOMIC DNA]</scope>
    <source>
        <strain evidence="1">DCEP-RM93F</strain>
    </source>
</reference>
<name>A0A085N2Y8_9BILA</name>